<reference evidence="5 6" key="1">
    <citation type="submission" date="2011-10" db="EMBL/GenBank/DDBJ databases">
        <authorList>
            <person name="Darby A."/>
        </authorList>
    </citation>
    <scope>NUCLEOTIDE SEQUENCE [LARGE SCALE GENOMIC DNA]</scope>
    <source>
        <strain evidence="5">Red squirrel UK</strain>
    </source>
</reference>
<evidence type="ECO:0000313" key="5">
    <source>
        <dbReference type="EMBL" id="CCD83271.1"/>
    </source>
</evidence>
<dbReference type="Proteomes" id="UP000144311">
    <property type="component" value="Segment"/>
</dbReference>
<dbReference type="InterPro" id="IPR010507">
    <property type="entry name" value="Znf_MYM"/>
</dbReference>
<evidence type="ECO:0000313" key="6">
    <source>
        <dbReference type="Proteomes" id="UP000144311"/>
    </source>
</evidence>
<dbReference type="EMBL" id="HE601899">
    <property type="protein sequence ID" value="CCD83271.1"/>
    <property type="molecule type" value="Genomic_DNA"/>
</dbReference>
<dbReference type="InterPro" id="IPR004975">
    <property type="entry name" value="Poxvirus_VLTF2"/>
</dbReference>
<organism evidence="5 6">
    <name type="scientific">Squirrelpox virus</name>
    <dbReference type="NCBI Taxonomy" id="240426"/>
    <lineage>
        <taxon>Viruses</taxon>
        <taxon>Varidnaviria</taxon>
        <taxon>Bamfordvirae</taxon>
        <taxon>Nucleocytoviricota</taxon>
        <taxon>Pokkesviricetes</taxon>
        <taxon>Chitovirales</taxon>
        <taxon>Poxviridae</taxon>
        <taxon>Chordopoxvirinae</taxon>
        <taxon>Sciuripoxvirus</taxon>
        <taxon>Sciuripoxvirus squirrelpox</taxon>
    </lineage>
</organism>
<keyword evidence="6" id="KW-1185">Reference proteome</keyword>
<gene>
    <name evidence="5" type="primary">A1L</name>
    <name evidence="5" type="ORF">SQPV_0880</name>
</gene>
<dbReference type="RefSeq" id="YP_008658513.1">
    <property type="nucleotide sequence ID" value="NC_022563.1"/>
</dbReference>
<feature type="domain" description="MYM-type" evidence="4">
    <location>
        <begin position="52"/>
        <end position="86"/>
    </location>
</feature>
<evidence type="ECO:0000256" key="1">
    <source>
        <dbReference type="ARBA" id="ARBA00003347"/>
    </source>
</evidence>
<dbReference type="GO" id="GO:0008270">
    <property type="term" value="F:zinc ion binding"/>
    <property type="evidence" value="ECO:0007669"/>
    <property type="project" value="InterPro"/>
</dbReference>
<evidence type="ECO:0000256" key="3">
    <source>
        <dbReference type="ARBA" id="ARBA00029582"/>
    </source>
</evidence>
<protein>
    <recommendedName>
        <fullName evidence="2">Viral late gene transcription factor 2</fullName>
    </recommendedName>
    <alternativeName>
        <fullName evidence="3">Trans-activator protein A1</fullName>
    </alternativeName>
</protein>
<name>U3UBJ7_9POXV</name>
<dbReference type="KEGG" id="vg:18158351"/>
<evidence type="ECO:0000259" key="4">
    <source>
        <dbReference type="Pfam" id="PF06467"/>
    </source>
</evidence>
<dbReference type="Pfam" id="PF06467">
    <property type="entry name" value="zf-FCS"/>
    <property type="match status" value="1"/>
</dbReference>
<reference evidence="5 6" key="2">
    <citation type="submission" date="2013-10" db="EMBL/GenBank/DDBJ databases">
        <title>The genome of epidemic Squirrel Poxvirus reveals novel virulence genes.</title>
        <authorList>
            <person name="Darby A.C."/>
            <person name="McInnes C.J."/>
            <person name="Kjaer K.H."/>
            <person name="Wood A.R."/>
            <person name="Hughes M."/>
            <person name="Martensen P.M."/>
            <person name="Radford A.D."/>
            <person name="Hall N."/>
            <person name="Chantrey J."/>
        </authorList>
    </citation>
    <scope>NUCLEOTIDE SEQUENCE [LARGE SCALE GENOMIC DNA]</scope>
    <source>
        <strain evidence="5">Red squirrel UK</strain>
    </source>
</reference>
<accession>U3UBJ7</accession>
<dbReference type="GeneID" id="18158351"/>
<proteinExistence type="predicted"/>
<dbReference type="OrthoDB" id="14652at10239"/>
<evidence type="ECO:0000256" key="2">
    <source>
        <dbReference type="ARBA" id="ARBA00021728"/>
    </source>
</evidence>
<dbReference type="Pfam" id="PF03295">
    <property type="entry name" value="Pox_TAA1"/>
    <property type="match status" value="1"/>
</dbReference>
<sequence length="150" mass="16324">MAKRVVLSDVVISAPRNVYRPEREEALACVLPRYYRSVASARVPVAAPADVCWFCAQAVLGGPLVVETMNGGSLGAFCSRICRDSFAGMVRSCVALREEPKITLLPMVCYSDPAEVRAVVNDLRDREGVYGSCFLDEARGSVHISLRSLV</sequence>
<comment type="function">
    <text evidence="1">Acts with RNA polymerase to initiate transcription from late gene promoters.</text>
</comment>